<comment type="caution">
    <text evidence="1">The sequence shown here is derived from an EMBL/GenBank/DDBJ whole genome shotgun (WGS) entry which is preliminary data.</text>
</comment>
<dbReference type="EMBL" id="QDGZ01000010">
    <property type="protein sequence ID" value="PVG81009.1"/>
    <property type="molecule type" value="Genomic_DNA"/>
</dbReference>
<reference evidence="1 2" key="1">
    <citation type="submission" date="2018-04" db="EMBL/GenBank/DDBJ databases">
        <title>Genome of Nocardioides gansuensis WSJ-1.</title>
        <authorList>
            <person name="Wu S."/>
            <person name="Wang G."/>
        </authorList>
    </citation>
    <scope>NUCLEOTIDE SEQUENCE [LARGE SCALE GENOMIC DNA]</scope>
    <source>
        <strain evidence="1 2">WSJ-1</strain>
    </source>
</reference>
<keyword evidence="2" id="KW-1185">Reference proteome</keyword>
<gene>
    <name evidence="1" type="ORF">DDE18_19435</name>
</gene>
<dbReference type="AlphaFoldDB" id="A0A2T8F5M4"/>
<organism evidence="1 2">
    <name type="scientific">Nocardioides gansuensis</name>
    <dbReference type="NCBI Taxonomy" id="2138300"/>
    <lineage>
        <taxon>Bacteria</taxon>
        <taxon>Bacillati</taxon>
        <taxon>Actinomycetota</taxon>
        <taxon>Actinomycetes</taxon>
        <taxon>Propionibacteriales</taxon>
        <taxon>Nocardioidaceae</taxon>
        <taxon>Nocardioides</taxon>
    </lineage>
</organism>
<evidence type="ECO:0000313" key="1">
    <source>
        <dbReference type="EMBL" id="PVG81009.1"/>
    </source>
</evidence>
<dbReference type="Proteomes" id="UP000246018">
    <property type="component" value="Unassembled WGS sequence"/>
</dbReference>
<name>A0A2T8F5M4_9ACTN</name>
<evidence type="ECO:0000313" key="2">
    <source>
        <dbReference type="Proteomes" id="UP000246018"/>
    </source>
</evidence>
<accession>A0A2T8F5M4</accession>
<sequence>MTASTVAAIDNAAATVWGGDWNHALSGPEWAGSQEGRRFVLDSVARLSLQVPTATSPHRIHGLLSYLNAQGE</sequence>
<proteinExistence type="predicted"/>
<protein>
    <submittedName>
        <fullName evidence="1">Uncharacterized protein</fullName>
    </submittedName>
</protein>